<dbReference type="Pfam" id="PF21214">
    <property type="entry name" value="WHD_2nd_SelB_bact"/>
    <property type="match status" value="1"/>
</dbReference>
<evidence type="ECO:0000259" key="1">
    <source>
        <dbReference type="Pfam" id="PF09106"/>
    </source>
</evidence>
<evidence type="ECO:0000259" key="3">
    <source>
        <dbReference type="Pfam" id="PF21214"/>
    </source>
</evidence>
<evidence type="ECO:0008006" key="6">
    <source>
        <dbReference type="Google" id="ProtNLM"/>
    </source>
</evidence>
<organism evidence="4 5">
    <name type="scientific">Achromobacter aloeverae</name>
    <dbReference type="NCBI Taxonomy" id="1750518"/>
    <lineage>
        <taxon>Bacteria</taxon>
        <taxon>Pseudomonadati</taxon>
        <taxon>Pseudomonadota</taxon>
        <taxon>Betaproteobacteria</taxon>
        <taxon>Burkholderiales</taxon>
        <taxon>Alcaligenaceae</taxon>
        <taxon>Achromobacter</taxon>
    </lineage>
</organism>
<name>A0A4V1MRZ6_9BURK</name>
<dbReference type="Gene3D" id="1.10.10.2770">
    <property type="match status" value="1"/>
</dbReference>
<proteinExistence type="predicted"/>
<dbReference type="GO" id="GO:0003723">
    <property type="term" value="F:RNA binding"/>
    <property type="evidence" value="ECO:0007669"/>
    <property type="project" value="InterPro"/>
</dbReference>
<accession>A0A4V1MRZ6</accession>
<dbReference type="Pfam" id="PF09106">
    <property type="entry name" value="WHD_2nd_SelB"/>
    <property type="match status" value="1"/>
</dbReference>
<feature type="domain" description="Selenocysteine-specific elongation factor second winged helix" evidence="3">
    <location>
        <begin position="94"/>
        <end position="154"/>
    </location>
</feature>
<dbReference type="InterPro" id="IPR048931">
    <property type="entry name" value="WHD_2nd_SelB_bact"/>
</dbReference>
<dbReference type="Pfam" id="PF09107">
    <property type="entry name" value="WHD_3rd_SelB"/>
    <property type="match status" value="1"/>
</dbReference>
<dbReference type="AlphaFoldDB" id="A0A4V1MRZ6"/>
<evidence type="ECO:0000313" key="4">
    <source>
        <dbReference type="EMBL" id="RXN87048.1"/>
    </source>
</evidence>
<dbReference type="EMBL" id="PYAL01000005">
    <property type="protein sequence ID" value="RXN87048.1"/>
    <property type="molecule type" value="Genomic_DNA"/>
</dbReference>
<dbReference type="InterPro" id="IPR036388">
    <property type="entry name" value="WH-like_DNA-bd_sf"/>
</dbReference>
<evidence type="ECO:0000313" key="5">
    <source>
        <dbReference type="Proteomes" id="UP000290849"/>
    </source>
</evidence>
<keyword evidence="5" id="KW-1185">Reference proteome</keyword>
<evidence type="ECO:0000259" key="2">
    <source>
        <dbReference type="Pfam" id="PF09107"/>
    </source>
</evidence>
<feature type="domain" description="Translation elongation factor SelB winged helix type 2" evidence="1">
    <location>
        <begin position="30"/>
        <end position="86"/>
    </location>
</feature>
<comment type="caution">
    <text evidence="4">The sequence shown here is derived from an EMBL/GenBank/DDBJ whole genome shotgun (WGS) entry which is preliminary data.</text>
</comment>
<dbReference type="GO" id="GO:0001514">
    <property type="term" value="P:selenocysteine incorporation"/>
    <property type="evidence" value="ECO:0007669"/>
    <property type="project" value="InterPro"/>
</dbReference>
<protein>
    <recommendedName>
        <fullName evidence="6">Translation elongation factor SelB winged helix type 3 domain-containing protein</fullName>
    </recommendedName>
</protein>
<dbReference type="GO" id="GO:0003746">
    <property type="term" value="F:translation elongation factor activity"/>
    <property type="evidence" value="ECO:0007669"/>
    <property type="project" value="InterPro"/>
</dbReference>
<sequence>MPAGLPSDVVRIGDLVILRRHLDALRVAGLTALRKFHDDLPDEPGADIGRLRRMAWPTMDDGPVRALVGGLLRDGEIQRNGPWLHLPGHSAALSEEDEALGQRLLPDLLAGAYDPPWVRDLARRHNQPEDRVRVLLRKLMRRGEVSQIVKDLFYHRDRVRELAALLARLVATGASPAKGVAGGIEAAAFRDATGLGRKRAIQILEFFDRVGYTRRVRDTHIPRADAHWEL</sequence>
<dbReference type="InterPro" id="IPR015191">
    <property type="entry name" value="SelB_WHD4"/>
</dbReference>
<dbReference type="Gene3D" id="1.10.10.10">
    <property type="entry name" value="Winged helix-like DNA-binding domain superfamily/Winged helix DNA-binding domain"/>
    <property type="match status" value="1"/>
</dbReference>
<feature type="domain" description="Elongation factor SelB fourth winged-helix" evidence="2">
    <location>
        <begin position="182"/>
        <end position="221"/>
    </location>
</feature>
<dbReference type="GO" id="GO:0005525">
    <property type="term" value="F:GTP binding"/>
    <property type="evidence" value="ECO:0007669"/>
    <property type="project" value="InterPro"/>
</dbReference>
<dbReference type="SUPFAM" id="SSF46785">
    <property type="entry name" value="Winged helix' DNA-binding domain"/>
    <property type="match status" value="3"/>
</dbReference>
<gene>
    <name evidence="4" type="ORF">C7R54_18740</name>
</gene>
<dbReference type="InterPro" id="IPR015190">
    <property type="entry name" value="Elong_fac_SelB-wing-hlx_typ-2"/>
</dbReference>
<dbReference type="InterPro" id="IPR036390">
    <property type="entry name" value="WH_DNA-bd_sf"/>
</dbReference>
<reference evidence="4 5" key="1">
    <citation type="journal article" date="2017" name="Int. J. Syst. Evol. Microbiol.">
        <title>Achromobacter aloeverae sp. nov., isolated from the root of Aloe vera (L.) Burm.f.</title>
        <authorList>
            <person name="Kuncharoen N."/>
            <person name="Muramatsu Y."/>
            <person name="Shibata C."/>
            <person name="Kamakura Y."/>
            <person name="Nakagawa Y."/>
            <person name="Tanasupawat S."/>
        </authorList>
    </citation>
    <scope>NUCLEOTIDE SEQUENCE [LARGE SCALE GENOMIC DNA]</scope>
    <source>
        <strain evidence="4 5">AVA-1</strain>
    </source>
</reference>
<dbReference type="Proteomes" id="UP000290849">
    <property type="component" value="Unassembled WGS sequence"/>
</dbReference>
<dbReference type="GO" id="GO:0005737">
    <property type="term" value="C:cytoplasm"/>
    <property type="evidence" value="ECO:0007669"/>
    <property type="project" value="InterPro"/>
</dbReference>
<dbReference type="OrthoDB" id="9803139at2"/>